<feature type="transmembrane region" description="Helical" evidence="11">
    <location>
        <begin position="57"/>
        <end position="77"/>
    </location>
</feature>
<organism evidence="12 13">
    <name type="scientific">Pycnococcus provasolii</name>
    <dbReference type="NCBI Taxonomy" id="41880"/>
    <lineage>
        <taxon>Eukaryota</taxon>
        <taxon>Viridiplantae</taxon>
        <taxon>Chlorophyta</taxon>
        <taxon>Pseudoscourfieldiophyceae</taxon>
        <taxon>Pseudoscourfieldiales</taxon>
        <taxon>Pycnococcaceae</taxon>
        <taxon>Pycnococcus</taxon>
    </lineage>
</organism>
<feature type="transmembrane region" description="Helical" evidence="11">
    <location>
        <begin position="174"/>
        <end position="193"/>
    </location>
</feature>
<evidence type="ECO:0000313" key="13">
    <source>
        <dbReference type="Proteomes" id="UP000660262"/>
    </source>
</evidence>
<gene>
    <name evidence="12" type="ORF">PPROV_000350400</name>
</gene>
<keyword evidence="6" id="KW-0931">ER-Golgi transport</keyword>
<keyword evidence="3" id="KW-0813">Transport</keyword>
<dbReference type="GO" id="GO:0046923">
    <property type="term" value="F:ER retention sequence binding"/>
    <property type="evidence" value="ECO:0007669"/>
    <property type="project" value="InterPro"/>
</dbReference>
<dbReference type="EMBL" id="BNJQ01000008">
    <property type="protein sequence ID" value="GHP04751.1"/>
    <property type="molecule type" value="Genomic_DNA"/>
</dbReference>
<comment type="subcellular location">
    <subcellularLocation>
        <location evidence="1">Endoplasmic reticulum membrane</location>
        <topology evidence="1">Multi-pass membrane protein</topology>
    </subcellularLocation>
</comment>
<feature type="transmembrane region" description="Helical" evidence="11">
    <location>
        <begin position="113"/>
        <end position="130"/>
    </location>
</feature>
<dbReference type="GO" id="GO:0016192">
    <property type="term" value="P:vesicle-mediated transport"/>
    <property type="evidence" value="ECO:0007669"/>
    <property type="project" value="UniProtKB-KW"/>
</dbReference>
<accession>A0A830HGJ6</accession>
<feature type="transmembrane region" description="Helical" evidence="11">
    <location>
        <begin position="150"/>
        <end position="168"/>
    </location>
</feature>
<protein>
    <recommendedName>
        <fullName evidence="14">ER lumen protein-retaining receptor</fullName>
    </recommendedName>
</protein>
<feature type="transmembrane region" description="Helical" evidence="11">
    <location>
        <begin position="246"/>
        <end position="267"/>
    </location>
</feature>
<keyword evidence="8 11" id="KW-1133">Transmembrane helix</keyword>
<dbReference type="Proteomes" id="UP000660262">
    <property type="component" value="Unassembled WGS sequence"/>
</dbReference>
<dbReference type="PANTHER" id="PTHR10585">
    <property type="entry name" value="ER LUMEN PROTEIN RETAINING RECEPTOR"/>
    <property type="match status" value="1"/>
</dbReference>
<keyword evidence="13" id="KW-1185">Reference proteome</keyword>
<dbReference type="GO" id="GO:0015031">
    <property type="term" value="P:protein transport"/>
    <property type="evidence" value="ECO:0007669"/>
    <property type="project" value="UniProtKB-KW"/>
</dbReference>
<comment type="caution">
    <text evidence="12">The sequence shown here is derived from an EMBL/GenBank/DDBJ whole genome shotgun (WGS) entry which is preliminary data.</text>
</comment>
<sequence length="284" mass="31218">MASDGGSHGGPANGSSVTTLVRWLRTRSQTEKAALLGAAALLTLIVLWYFVEDHDNLFIIAETVHFIGIGVLVYKLTQEKSCSGLSLKSQILTAIFLAIRLMCSFVMEYDVHTVLDLLTLVATGFVIYVIMNGSSGLRATYMKEQDSMSVAMVLVPCTVVAIIAHPSTNHALPFRILWATCVYVEAVSVLPQLHMFRGQKTVERFTAHYVFALGVARFFSCAHWFLQMFDGDSFLLSALGSGLWPIMVLLSEIVQTFILADFCYYYVKGQVTGGGVVRLPVDVV</sequence>
<dbReference type="OrthoDB" id="7694678at2759"/>
<feature type="transmembrane region" description="Helical" evidence="11">
    <location>
        <begin position="33"/>
        <end position="51"/>
    </location>
</feature>
<evidence type="ECO:0000256" key="10">
    <source>
        <dbReference type="ARBA" id="ARBA00023170"/>
    </source>
</evidence>
<feature type="transmembrane region" description="Helical" evidence="11">
    <location>
        <begin position="89"/>
        <end position="107"/>
    </location>
</feature>
<dbReference type="GO" id="GO:0006621">
    <property type="term" value="P:protein retention in ER lumen"/>
    <property type="evidence" value="ECO:0007669"/>
    <property type="project" value="InterPro"/>
</dbReference>
<keyword evidence="5" id="KW-0256">Endoplasmic reticulum</keyword>
<reference evidence="12" key="1">
    <citation type="submission" date="2020-10" db="EMBL/GenBank/DDBJ databases">
        <title>Unveiling of a novel bifunctional photoreceptor, Dualchrome1, isolated from a cosmopolitan green alga.</title>
        <authorList>
            <person name="Suzuki S."/>
            <person name="Kawachi M."/>
        </authorList>
    </citation>
    <scope>NUCLEOTIDE SEQUENCE</scope>
    <source>
        <strain evidence="12">NIES 2893</strain>
    </source>
</reference>
<dbReference type="Pfam" id="PF00810">
    <property type="entry name" value="ER_lumen_recept"/>
    <property type="match status" value="1"/>
</dbReference>
<dbReference type="InterPro" id="IPR000133">
    <property type="entry name" value="ER_ret_rcpt"/>
</dbReference>
<name>A0A830HGJ6_9CHLO</name>
<evidence type="ECO:0008006" key="14">
    <source>
        <dbReference type="Google" id="ProtNLM"/>
    </source>
</evidence>
<keyword evidence="4 11" id="KW-0812">Transmembrane</keyword>
<keyword evidence="9 11" id="KW-0472">Membrane</keyword>
<comment type="similarity">
    <text evidence="2">Belongs to the ERD2 family.</text>
</comment>
<dbReference type="PRINTS" id="PR00660">
    <property type="entry name" value="ERLUMENR"/>
</dbReference>
<evidence type="ECO:0000256" key="5">
    <source>
        <dbReference type="ARBA" id="ARBA00022824"/>
    </source>
</evidence>
<evidence type="ECO:0000256" key="2">
    <source>
        <dbReference type="ARBA" id="ARBA00010120"/>
    </source>
</evidence>
<evidence type="ECO:0000256" key="8">
    <source>
        <dbReference type="ARBA" id="ARBA00022989"/>
    </source>
</evidence>
<evidence type="ECO:0000256" key="1">
    <source>
        <dbReference type="ARBA" id="ARBA00004477"/>
    </source>
</evidence>
<dbReference type="GO" id="GO:0005789">
    <property type="term" value="C:endoplasmic reticulum membrane"/>
    <property type="evidence" value="ECO:0007669"/>
    <property type="project" value="UniProtKB-SubCell"/>
</dbReference>
<evidence type="ECO:0000256" key="3">
    <source>
        <dbReference type="ARBA" id="ARBA00022448"/>
    </source>
</evidence>
<dbReference type="AlphaFoldDB" id="A0A830HGJ6"/>
<evidence type="ECO:0000256" key="4">
    <source>
        <dbReference type="ARBA" id="ARBA00022692"/>
    </source>
</evidence>
<proteinExistence type="inferred from homology"/>
<keyword evidence="10" id="KW-0675">Receptor</keyword>
<evidence type="ECO:0000256" key="11">
    <source>
        <dbReference type="SAM" id="Phobius"/>
    </source>
</evidence>
<evidence type="ECO:0000256" key="7">
    <source>
        <dbReference type="ARBA" id="ARBA00022927"/>
    </source>
</evidence>
<keyword evidence="7" id="KW-0653">Protein transport</keyword>
<evidence type="ECO:0000256" key="6">
    <source>
        <dbReference type="ARBA" id="ARBA00022892"/>
    </source>
</evidence>
<evidence type="ECO:0000256" key="9">
    <source>
        <dbReference type="ARBA" id="ARBA00023136"/>
    </source>
</evidence>
<feature type="transmembrane region" description="Helical" evidence="11">
    <location>
        <begin position="205"/>
        <end position="226"/>
    </location>
</feature>
<evidence type="ECO:0000313" key="12">
    <source>
        <dbReference type="EMBL" id="GHP04751.1"/>
    </source>
</evidence>